<dbReference type="Pfam" id="PF13516">
    <property type="entry name" value="LRR_6"/>
    <property type="match status" value="2"/>
</dbReference>
<name>L8GQX5_ACACF</name>
<dbReference type="PANTHER" id="PTHR48051:SF54">
    <property type="entry name" value="LEUCINE-RICH REPEAT-CONTAINING PROTEIN"/>
    <property type="match status" value="1"/>
</dbReference>
<dbReference type="PROSITE" id="PS51450">
    <property type="entry name" value="LRR"/>
    <property type="match status" value="2"/>
</dbReference>
<sequence length="178" mass="19876">MPSSFGRKCELSTHLRRLNLSHNRFTKFPERTLSPLVNLEFLSLADNGLTEIPFSLFQLTNLLELDLGNNKLKSFPTKIIEGATGGNKDESNSHLGLAKLKRLHIFNLDNNPDLRTLPLEMFALGSSLCRLNLRAVGLSVLPSMNFSYVTKALGNVNFTSLTNLQILDLSHNRIKGKL</sequence>
<dbReference type="AlphaFoldDB" id="L8GQX5"/>
<dbReference type="Proteomes" id="UP000011083">
    <property type="component" value="Unassembled WGS sequence"/>
</dbReference>
<proteinExistence type="predicted"/>
<reference evidence="3 4" key="1">
    <citation type="journal article" date="2013" name="Genome Biol.">
        <title>Genome of Acanthamoeba castellanii highlights extensive lateral gene transfer and early evolution of tyrosine kinase signaling.</title>
        <authorList>
            <person name="Clarke M."/>
            <person name="Lohan A.J."/>
            <person name="Liu B."/>
            <person name="Lagkouvardos I."/>
            <person name="Roy S."/>
            <person name="Zafar N."/>
            <person name="Bertelli C."/>
            <person name="Schilde C."/>
            <person name="Kianianmomeni A."/>
            <person name="Burglin T.R."/>
            <person name="Frech C."/>
            <person name="Turcotte B."/>
            <person name="Kopec K.O."/>
            <person name="Synnott J.M."/>
            <person name="Choo C."/>
            <person name="Paponov I."/>
            <person name="Finkler A."/>
            <person name="Soon Heng Tan C."/>
            <person name="Hutchins A.P."/>
            <person name="Weinmeier T."/>
            <person name="Rattei T."/>
            <person name="Chu J.S."/>
            <person name="Gimenez G."/>
            <person name="Irimia M."/>
            <person name="Rigden D.J."/>
            <person name="Fitzpatrick D.A."/>
            <person name="Lorenzo-Morales J."/>
            <person name="Bateman A."/>
            <person name="Chiu C.H."/>
            <person name="Tang P."/>
            <person name="Hegemann P."/>
            <person name="Fromm H."/>
            <person name="Raoult D."/>
            <person name="Greub G."/>
            <person name="Miranda-Saavedra D."/>
            <person name="Chen N."/>
            <person name="Nash P."/>
            <person name="Ginger M.L."/>
            <person name="Horn M."/>
            <person name="Schaap P."/>
            <person name="Caler L."/>
            <person name="Loftus B."/>
        </authorList>
    </citation>
    <scope>NUCLEOTIDE SEQUENCE [LARGE SCALE GENOMIC DNA]</scope>
    <source>
        <strain evidence="3 4">Neff</strain>
    </source>
</reference>
<dbReference type="STRING" id="1257118.L8GQX5"/>
<dbReference type="InterPro" id="IPR001611">
    <property type="entry name" value="Leu-rich_rpt"/>
</dbReference>
<dbReference type="SUPFAM" id="SSF52058">
    <property type="entry name" value="L domain-like"/>
    <property type="match status" value="1"/>
</dbReference>
<dbReference type="InterPro" id="IPR025875">
    <property type="entry name" value="Leu-rich_rpt_4"/>
</dbReference>
<dbReference type="PANTHER" id="PTHR48051">
    <property type="match status" value="1"/>
</dbReference>
<evidence type="ECO:0000313" key="4">
    <source>
        <dbReference type="Proteomes" id="UP000011083"/>
    </source>
</evidence>
<keyword evidence="2" id="KW-0677">Repeat</keyword>
<dbReference type="Pfam" id="PF12799">
    <property type="entry name" value="LRR_4"/>
    <property type="match status" value="1"/>
</dbReference>
<dbReference type="InterPro" id="IPR003591">
    <property type="entry name" value="Leu-rich_rpt_typical-subtyp"/>
</dbReference>
<accession>L8GQX5</accession>
<gene>
    <name evidence="3" type="ORF">ACA1_214460</name>
</gene>
<evidence type="ECO:0000256" key="1">
    <source>
        <dbReference type="ARBA" id="ARBA00022614"/>
    </source>
</evidence>
<dbReference type="PRINTS" id="PR00019">
    <property type="entry name" value="LEURICHRPT"/>
</dbReference>
<dbReference type="GeneID" id="14915662"/>
<evidence type="ECO:0000256" key="2">
    <source>
        <dbReference type="ARBA" id="ARBA00022737"/>
    </source>
</evidence>
<dbReference type="EMBL" id="KB008036">
    <property type="protein sequence ID" value="ELR15048.1"/>
    <property type="molecule type" value="Genomic_DNA"/>
</dbReference>
<keyword evidence="4" id="KW-1185">Reference proteome</keyword>
<dbReference type="InterPro" id="IPR050216">
    <property type="entry name" value="LRR_domain-containing"/>
</dbReference>
<protein>
    <submittedName>
        <fullName evidence="3">Leucine rich repeat domain containing protein</fullName>
    </submittedName>
</protein>
<dbReference type="KEGG" id="acan:ACA1_214460"/>
<dbReference type="Gene3D" id="3.80.10.10">
    <property type="entry name" value="Ribonuclease Inhibitor"/>
    <property type="match status" value="2"/>
</dbReference>
<dbReference type="OrthoDB" id="1060944at2759"/>
<dbReference type="RefSeq" id="XP_004337061.1">
    <property type="nucleotide sequence ID" value="XM_004337013.1"/>
</dbReference>
<evidence type="ECO:0000313" key="3">
    <source>
        <dbReference type="EMBL" id="ELR15048.1"/>
    </source>
</evidence>
<dbReference type="InterPro" id="IPR032675">
    <property type="entry name" value="LRR_dom_sf"/>
</dbReference>
<keyword evidence="1" id="KW-0433">Leucine-rich repeat</keyword>
<dbReference type="GO" id="GO:0005737">
    <property type="term" value="C:cytoplasm"/>
    <property type="evidence" value="ECO:0007669"/>
    <property type="project" value="TreeGrafter"/>
</dbReference>
<dbReference type="VEuPathDB" id="AmoebaDB:ACA1_214460"/>
<dbReference type="SMART" id="SM00365">
    <property type="entry name" value="LRR_SD22"/>
    <property type="match status" value="3"/>
</dbReference>
<dbReference type="SMART" id="SM00369">
    <property type="entry name" value="LRR_TYP"/>
    <property type="match status" value="4"/>
</dbReference>
<organism evidence="3 4">
    <name type="scientific">Acanthamoeba castellanii (strain ATCC 30010 / Neff)</name>
    <dbReference type="NCBI Taxonomy" id="1257118"/>
    <lineage>
        <taxon>Eukaryota</taxon>
        <taxon>Amoebozoa</taxon>
        <taxon>Discosea</taxon>
        <taxon>Longamoebia</taxon>
        <taxon>Centramoebida</taxon>
        <taxon>Acanthamoebidae</taxon>
        <taxon>Acanthamoeba</taxon>
    </lineage>
</organism>